<dbReference type="InterPro" id="IPR011008">
    <property type="entry name" value="Dimeric_a/b-barrel"/>
</dbReference>
<dbReference type="OrthoDB" id="9813313at2"/>
<dbReference type="InterPro" id="IPR019888">
    <property type="entry name" value="Tscrpt_reg_AsnC-like"/>
</dbReference>
<dbReference type="SMART" id="SM00344">
    <property type="entry name" value="HTH_ASNC"/>
    <property type="match status" value="1"/>
</dbReference>
<evidence type="ECO:0000256" key="2">
    <source>
        <dbReference type="ARBA" id="ARBA00023125"/>
    </source>
</evidence>
<dbReference type="GO" id="GO:0043565">
    <property type="term" value="F:sequence-specific DNA binding"/>
    <property type="evidence" value="ECO:0007669"/>
    <property type="project" value="InterPro"/>
</dbReference>
<dbReference type="AlphaFoldDB" id="K6Y9Z1"/>
<evidence type="ECO:0000256" key="3">
    <source>
        <dbReference type="ARBA" id="ARBA00023163"/>
    </source>
</evidence>
<feature type="domain" description="HTH asnC-type" evidence="4">
    <location>
        <begin position="6"/>
        <end position="67"/>
    </location>
</feature>
<dbReference type="InterPro" id="IPR011991">
    <property type="entry name" value="ArsR-like_HTH"/>
</dbReference>
<dbReference type="Gene3D" id="1.10.10.10">
    <property type="entry name" value="Winged helix-like DNA-binding domain superfamily/Winged helix DNA-binding domain"/>
    <property type="match status" value="1"/>
</dbReference>
<keyword evidence="6" id="KW-1185">Reference proteome</keyword>
<dbReference type="CDD" id="cd00090">
    <property type="entry name" value="HTH_ARSR"/>
    <property type="match status" value="1"/>
</dbReference>
<dbReference type="InterPro" id="IPR036388">
    <property type="entry name" value="WH-like_DNA-bd_sf"/>
</dbReference>
<dbReference type="InterPro" id="IPR000485">
    <property type="entry name" value="AsnC-type_HTH_dom"/>
</dbReference>
<dbReference type="Pfam" id="PF13404">
    <property type="entry name" value="HTH_AsnC-type"/>
    <property type="match status" value="1"/>
</dbReference>
<dbReference type="PANTHER" id="PTHR30154:SF34">
    <property type="entry name" value="TRANSCRIPTIONAL REGULATOR AZLB"/>
    <property type="match status" value="1"/>
</dbReference>
<dbReference type="PRINTS" id="PR00033">
    <property type="entry name" value="HTHASNC"/>
</dbReference>
<dbReference type="EMBL" id="BAEQ01000047">
    <property type="protein sequence ID" value="GAC29564.1"/>
    <property type="molecule type" value="Genomic_DNA"/>
</dbReference>
<evidence type="ECO:0000313" key="6">
    <source>
        <dbReference type="Proteomes" id="UP000006251"/>
    </source>
</evidence>
<keyword evidence="3" id="KW-0804">Transcription</keyword>
<comment type="caution">
    <text evidence="5">The sequence shown here is derived from an EMBL/GenBank/DDBJ whole genome shotgun (WGS) entry which is preliminary data.</text>
</comment>
<evidence type="ECO:0000256" key="1">
    <source>
        <dbReference type="ARBA" id="ARBA00023015"/>
    </source>
</evidence>
<protein>
    <submittedName>
        <fullName evidence="5">Leucine-responsive regulatory protein</fullName>
    </submittedName>
</protein>
<dbReference type="PROSITE" id="PS50956">
    <property type="entry name" value="HTH_ASNC_2"/>
    <property type="match status" value="1"/>
</dbReference>
<dbReference type="SUPFAM" id="SSF46785">
    <property type="entry name" value="Winged helix' DNA-binding domain"/>
    <property type="match status" value="1"/>
</dbReference>
<proteinExistence type="predicted"/>
<dbReference type="STRING" id="1121922.GCA_000428905_00309"/>
<dbReference type="InterPro" id="IPR019887">
    <property type="entry name" value="Tscrpt_reg_AsnC/Lrp_C"/>
</dbReference>
<dbReference type="GO" id="GO:0043200">
    <property type="term" value="P:response to amino acid"/>
    <property type="evidence" value="ECO:0007669"/>
    <property type="project" value="TreeGrafter"/>
</dbReference>
<sequence length="153" mass="17197">MKSIVLDDLDLHIIRLLEEDGRQSFSLLGEKVGLSKTPCWNRVNRLQNAGVIEGYGARINPHKLGLEVRALVQVIVEFADYKAFEQAVNKHRSINWCQAITGEFDYIMHVLADNIGELDSLLREELSGLPGVHRFTTSISTRVIKAAKGVSRR</sequence>
<name>K6Y9Z1_9ALTE</name>
<keyword evidence="1" id="KW-0805">Transcription regulation</keyword>
<organism evidence="5 6">
    <name type="scientific">Brumicola pallidula DSM 14239 = ACAM 615</name>
    <dbReference type="NCBI Taxonomy" id="1121922"/>
    <lineage>
        <taxon>Bacteria</taxon>
        <taxon>Pseudomonadati</taxon>
        <taxon>Pseudomonadota</taxon>
        <taxon>Gammaproteobacteria</taxon>
        <taxon>Alteromonadales</taxon>
        <taxon>Alteromonadaceae</taxon>
        <taxon>Brumicola</taxon>
    </lineage>
</organism>
<dbReference type="Proteomes" id="UP000006251">
    <property type="component" value="Unassembled WGS sequence"/>
</dbReference>
<dbReference type="SUPFAM" id="SSF54909">
    <property type="entry name" value="Dimeric alpha+beta barrel"/>
    <property type="match status" value="1"/>
</dbReference>
<evidence type="ECO:0000313" key="5">
    <source>
        <dbReference type="EMBL" id="GAC29564.1"/>
    </source>
</evidence>
<dbReference type="RefSeq" id="WP_006012709.1">
    <property type="nucleotide sequence ID" value="NZ_BAEQ01000047.1"/>
</dbReference>
<dbReference type="Pfam" id="PF01037">
    <property type="entry name" value="AsnC_trans_reg"/>
    <property type="match status" value="1"/>
</dbReference>
<reference evidence="6" key="1">
    <citation type="journal article" date="2014" name="Environ. Microbiol.">
        <title>Comparative genomics of the marine bacterial genus Glaciecola reveals the high degree of genomic diversity and genomic characteristic for cold adaptation.</title>
        <authorList>
            <person name="Qin Q.L."/>
            <person name="Xie B.B."/>
            <person name="Yu Y."/>
            <person name="Shu Y.L."/>
            <person name="Rong J.C."/>
            <person name="Zhang Y.J."/>
            <person name="Zhao D.L."/>
            <person name="Chen X.L."/>
            <person name="Zhang X.Y."/>
            <person name="Chen B."/>
            <person name="Zhou B.C."/>
            <person name="Zhang Y.Z."/>
        </authorList>
    </citation>
    <scope>NUCLEOTIDE SEQUENCE [LARGE SCALE GENOMIC DNA]</scope>
    <source>
        <strain evidence="6">ACAM 615</strain>
    </source>
</reference>
<keyword evidence="2" id="KW-0238">DNA-binding</keyword>
<accession>K6Y9Z1</accession>
<dbReference type="InterPro" id="IPR036390">
    <property type="entry name" value="WH_DNA-bd_sf"/>
</dbReference>
<evidence type="ECO:0000259" key="4">
    <source>
        <dbReference type="PROSITE" id="PS50956"/>
    </source>
</evidence>
<dbReference type="GO" id="GO:0006355">
    <property type="term" value="P:regulation of DNA-templated transcription"/>
    <property type="evidence" value="ECO:0007669"/>
    <property type="project" value="UniProtKB-ARBA"/>
</dbReference>
<dbReference type="GO" id="GO:0005829">
    <property type="term" value="C:cytosol"/>
    <property type="evidence" value="ECO:0007669"/>
    <property type="project" value="TreeGrafter"/>
</dbReference>
<gene>
    <name evidence="5" type="primary">lrp</name>
    <name evidence="5" type="ORF">GPAL_2713</name>
</gene>
<dbReference type="Gene3D" id="3.30.70.920">
    <property type="match status" value="1"/>
</dbReference>
<dbReference type="PANTHER" id="PTHR30154">
    <property type="entry name" value="LEUCINE-RESPONSIVE REGULATORY PROTEIN"/>
    <property type="match status" value="1"/>
</dbReference>